<sequence length="123" mass="13686">MMALGAYRFAVTTGGYDRLQRSTSWRWPTQERIGSAPAHQFMGPGTDKLTISGVIFPHFRGGLRQVDAMRAQAGRGQPLNMVDGTGVNWDRWVVMSIEEGKEAFMSDGAARKIDFSVELEKYA</sequence>
<dbReference type="RefSeq" id="WP_238226236.1">
    <property type="nucleotide sequence ID" value="NZ_BPQD01000016.1"/>
</dbReference>
<dbReference type="PIRSF" id="PIRSF029208">
    <property type="entry name" value="Phage_tail_GPU"/>
    <property type="match status" value="1"/>
</dbReference>
<organism evidence="1 2">
    <name type="scientific">Methylobacterium adhaesivum</name>
    <dbReference type="NCBI Taxonomy" id="333297"/>
    <lineage>
        <taxon>Bacteria</taxon>
        <taxon>Pseudomonadati</taxon>
        <taxon>Pseudomonadota</taxon>
        <taxon>Alphaproteobacteria</taxon>
        <taxon>Hyphomicrobiales</taxon>
        <taxon>Methylobacteriaceae</taxon>
        <taxon>Methylobacterium</taxon>
    </lineage>
</organism>
<dbReference type="InterPro" id="IPR009734">
    <property type="entry name" value="Myoviridae_GpU"/>
</dbReference>
<evidence type="ECO:0000313" key="1">
    <source>
        <dbReference type="EMBL" id="MDN3592124.1"/>
    </source>
</evidence>
<dbReference type="EMBL" id="JAUFPX010000015">
    <property type="protein sequence ID" value="MDN3592124.1"/>
    <property type="molecule type" value="Genomic_DNA"/>
</dbReference>
<accession>A0ABT8BK35</accession>
<gene>
    <name evidence="1" type="ORF">QWZ12_16115</name>
</gene>
<protein>
    <submittedName>
        <fullName evidence="1">Phage tail protein</fullName>
    </submittedName>
</protein>
<dbReference type="InterPro" id="IPR016912">
    <property type="entry name" value="Phage_P2_GpU"/>
</dbReference>
<name>A0ABT8BK35_9HYPH</name>
<dbReference type="Proteomes" id="UP001224644">
    <property type="component" value="Unassembled WGS sequence"/>
</dbReference>
<evidence type="ECO:0000313" key="2">
    <source>
        <dbReference type="Proteomes" id="UP001224644"/>
    </source>
</evidence>
<keyword evidence="2" id="KW-1185">Reference proteome</keyword>
<comment type="caution">
    <text evidence="1">The sequence shown here is derived from an EMBL/GenBank/DDBJ whole genome shotgun (WGS) entry which is preliminary data.</text>
</comment>
<proteinExistence type="predicted"/>
<reference evidence="2" key="1">
    <citation type="journal article" date="2019" name="Int. J. Syst. Evol. Microbiol.">
        <title>The Global Catalogue of Microorganisms (GCM) 10K type strain sequencing project: providing services to taxonomists for standard genome sequencing and annotation.</title>
        <authorList>
            <consortium name="The Broad Institute Genomics Platform"/>
            <consortium name="The Broad Institute Genome Sequencing Center for Infectious Disease"/>
            <person name="Wu L."/>
            <person name="Ma J."/>
        </authorList>
    </citation>
    <scope>NUCLEOTIDE SEQUENCE [LARGE SCALE GENOMIC DNA]</scope>
    <source>
        <strain evidence="2">CECT 7069</strain>
    </source>
</reference>
<dbReference type="Pfam" id="PF06995">
    <property type="entry name" value="Phage_P2_GpU"/>
    <property type="match status" value="1"/>
</dbReference>